<feature type="compositionally biased region" description="Polar residues" evidence="2">
    <location>
        <begin position="1359"/>
        <end position="1369"/>
    </location>
</feature>
<feature type="compositionally biased region" description="Low complexity" evidence="2">
    <location>
        <begin position="996"/>
        <end position="1012"/>
    </location>
</feature>
<dbReference type="InterPro" id="IPR045107">
    <property type="entry name" value="SAC3/GANP/THP3"/>
</dbReference>
<evidence type="ECO:0000313" key="4">
    <source>
        <dbReference type="EMBL" id="KAK4462902.1"/>
    </source>
</evidence>
<protein>
    <submittedName>
        <fullName evidence="4">SAC3/GANP/Nin1/mts3/eIF-3 p25 family-domain-containing protein</fullName>
    </submittedName>
</protein>
<feature type="compositionally biased region" description="Basic and acidic residues" evidence="2">
    <location>
        <begin position="141"/>
        <end position="157"/>
    </location>
</feature>
<feature type="compositionally biased region" description="Low complexity" evidence="2">
    <location>
        <begin position="100"/>
        <end position="115"/>
    </location>
</feature>
<dbReference type="EMBL" id="MU864966">
    <property type="protein sequence ID" value="KAK4462902.1"/>
    <property type="molecule type" value="Genomic_DNA"/>
</dbReference>
<evidence type="ECO:0000259" key="3">
    <source>
        <dbReference type="Pfam" id="PF03399"/>
    </source>
</evidence>
<feature type="region of interest" description="Disordered" evidence="2">
    <location>
        <begin position="1573"/>
        <end position="1595"/>
    </location>
</feature>
<sequence length="1595" mass="172527">MGSPANNPFGVPEQVSKNQFLAPSHNNPFGAPPPANPFGAPTSTSRSTSPFGAPPAQSSGFGTPFGSTAQSRIPSPNPASSNPFIKPAAAPSPLGAFSATTTNTTTTTSSPFGAQPAGGFGAQSAFGGSATGNEMAGGKRARSDKGPAKSTGTEKKARVQSSNDGFGKTTPSGFGSQGDPGGTKRVNVFGKNMDKSLFKIQPKPRPNERTTTTSGTGRNAPAGSPMERTRELSQFAFDFANKLNDHLKKEKLSAPSMPPEPGNPKKRAAIESTKDAFRKYRTRVYASLRKVEYIDDPEKRRRLQDALPFKGICEDMCPEFERVARIAEYDVKTEEKKQGADGSMWPEPSKMVKKFGRSAAGQDAPLPMDVRSVAALGRTVDYLFKDLLQSENNLPSMHNFLWDRTRAVRKDFTFHSSKSREEMKVMVHVFETITRFHATALHLLSRKGFANEDFDQKQEIEQLGRTLLSLMEAYNVCKELGVVCPNEPEFRAYYLLLNAHDPSIPKRILTWGKETWFQSPEVQTALSLITVMDDIRETKGPLKPRRPPTLAGTAFRTFFSIVEHPRVSYTMACVAEVHFTYVRQNILKNFVKGYARHRDAPRTITASDLNKVMRFDTDEEAVEFVELHDFEFSTWVPPGKNPVSEPYLLLNNKKRGVPSPRVRQAYSGKLVERKRTTESIVDAIYTTIYEKSDGQTTQMVEDDSDSLFVPQTVPVPPAPSFSAPTFAPPAFGGNAGNTAFGNGFGVQQPAAAPPSSVFSGFQNSQPAAPAASNFFTGFNQPATAAPAAPPPAPGSFGVFGQPAAPNPATTAPSTTGSTSSVFGQTAKPPTAPASAAPGIFSGFGNQGAAPAPSTITSTPPAFSFGQPAAVAAAAKSPFPSIPPQQIAPTTKTSNPLPAFGQPAETKPPENVLSQQKPFPSLDKAISSPQTPSFPPTGQQPLPSFGGFAPAPPTSAPSSVPAAQPSSSSSSSLVSGLGVAPSASAFAPPSQTIQPETPSATTQPASAQAAASSAPSVFVSQPSPAITAPPALAYPITPVKAASQPAPPSTPFQFPGQAPAPAAPSFQQSTFQQSAFPLAPAPPPSPPKRDLLGDFTQWFVLGDDGLMEQFTENAIQNLLWEVYSAYENHKEQAKRQAEDDESWRIAREHMTHRLSVKYFYRWRESARVLAQRRILREGKQKMREYREQQRMQKKLEEEERLKAEADARRAARRKAEADRLQLSLIAKATGRGRRNSIAFSVDDGSNMNAEEQLLRSGIFAGLGRDERGLVRRAVNGEDNNNWADVSASKSYYRYPESDLELEQAPGPGNNRDFSPSSSVGRREGWKTRSLREKFGIEPRRSVSASGSDRNGGGFRASLPLNRSTNFSAVTPASGRRSIAGSSDGGDPEAKRKSYMSVTSVPASATSMISKSRHWDLRARGFVPMPDGNWLPEAVVRTRGGENEYQQHQVPDDPDSLQSRLARLKQDSAAPTARMYAHSARGSLDLDRGRSRYAGSVTGGMSPPPPPLWKDSNVVVNKRKREGGNDVEMLDREISPPEKKVFTATGPGAGAGAGSTSEMVANTQRMLRELRETMDRLDQDNRDFYQEQQQQQRQGMV</sequence>
<feature type="region of interest" description="Disordered" evidence="2">
    <location>
        <begin position="879"/>
        <end position="1012"/>
    </location>
</feature>
<reference evidence="4" key="2">
    <citation type="submission" date="2023-06" db="EMBL/GenBank/DDBJ databases">
        <authorList>
            <consortium name="Lawrence Berkeley National Laboratory"/>
            <person name="Mondo S.J."/>
            <person name="Hensen N."/>
            <person name="Bonometti L."/>
            <person name="Westerberg I."/>
            <person name="Brannstrom I.O."/>
            <person name="Guillou S."/>
            <person name="Cros-Aarteil S."/>
            <person name="Calhoun S."/>
            <person name="Haridas S."/>
            <person name="Kuo A."/>
            <person name="Pangilinan J."/>
            <person name="Riley R."/>
            <person name="Labutti K."/>
            <person name="Andreopoulos B."/>
            <person name="Lipzen A."/>
            <person name="Chen C."/>
            <person name="Yanf M."/>
            <person name="Daum C."/>
            <person name="Ng V."/>
            <person name="Clum A."/>
            <person name="Steindorff A."/>
            <person name="Ohm R."/>
            <person name="Martin F."/>
            <person name="Silar P."/>
            <person name="Natvig D."/>
            <person name="Lalanne C."/>
            <person name="Gautier V."/>
            <person name="Ament-Velasquez S.L."/>
            <person name="Kruys A."/>
            <person name="Hutchinson M.I."/>
            <person name="Powell A.J."/>
            <person name="Barry K."/>
            <person name="Miller A.N."/>
            <person name="Grigoriev I.V."/>
            <person name="Debuchy R."/>
            <person name="Gladieux P."/>
            <person name="Thoren M.H."/>
            <person name="Johannesson H."/>
        </authorList>
    </citation>
    <scope>NUCLEOTIDE SEQUENCE</scope>
    <source>
        <strain evidence="4">PSN324</strain>
    </source>
</reference>
<dbReference type="GO" id="GO:0005737">
    <property type="term" value="C:cytoplasm"/>
    <property type="evidence" value="ECO:0007669"/>
    <property type="project" value="TreeGrafter"/>
</dbReference>
<feature type="compositionally biased region" description="Basic and acidic residues" evidence="2">
    <location>
        <begin position="1573"/>
        <end position="1583"/>
    </location>
</feature>
<feature type="region of interest" description="Disordered" evidence="2">
    <location>
        <begin position="1"/>
        <end position="231"/>
    </location>
</feature>
<feature type="compositionally biased region" description="Basic and acidic residues" evidence="2">
    <location>
        <begin position="1530"/>
        <end position="1539"/>
    </location>
</feature>
<dbReference type="GO" id="GO:0006406">
    <property type="term" value="P:mRNA export from nucleus"/>
    <property type="evidence" value="ECO:0007669"/>
    <property type="project" value="TreeGrafter"/>
</dbReference>
<evidence type="ECO:0000313" key="5">
    <source>
        <dbReference type="Proteomes" id="UP001321749"/>
    </source>
</evidence>
<organism evidence="4 5">
    <name type="scientific">Cladorrhinum samala</name>
    <dbReference type="NCBI Taxonomy" id="585594"/>
    <lineage>
        <taxon>Eukaryota</taxon>
        <taxon>Fungi</taxon>
        <taxon>Dikarya</taxon>
        <taxon>Ascomycota</taxon>
        <taxon>Pezizomycotina</taxon>
        <taxon>Sordariomycetes</taxon>
        <taxon>Sordariomycetidae</taxon>
        <taxon>Sordariales</taxon>
        <taxon>Podosporaceae</taxon>
        <taxon>Cladorrhinum</taxon>
    </lineage>
</organism>
<feature type="compositionally biased region" description="Polar residues" evidence="2">
    <location>
        <begin position="159"/>
        <end position="174"/>
    </location>
</feature>
<keyword evidence="1" id="KW-0175">Coiled coil</keyword>
<dbReference type="PANTHER" id="PTHR12436:SF3">
    <property type="entry name" value="GERMINAL-CENTER ASSOCIATED NUCLEAR PROTEIN"/>
    <property type="match status" value="1"/>
</dbReference>
<dbReference type="Proteomes" id="UP001321749">
    <property type="component" value="Unassembled WGS sequence"/>
</dbReference>
<comment type="caution">
    <text evidence="4">The sequence shown here is derived from an EMBL/GenBank/DDBJ whole genome shotgun (WGS) entry which is preliminary data.</text>
</comment>
<feature type="compositionally biased region" description="Low complexity" evidence="2">
    <location>
        <begin position="1050"/>
        <end position="1066"/>
    </location>
</feature>
<dbReference type="Gene3D" id="1.25.40.990">
    <property type="match status" value="1"/>
</dbReference>
<feature type="compositionally biased region" description="Polar residues" evidence="2">
    <location>
        <begin position="15"/>
        <end position="25"/>
    </location>
</feature>
<dbReference type="PANTHER" id="PTHR12436">
    <property type="entry name" value="80 KDA MCM3-ASSOCIATED PROTEIN"/>
    <property type="match status" value="1"/>
</dbReference>
<feature type="region of interest" description="Disordered" evidence="2">
    <location>
        <begin position="1299"/>
        <end position="1396"/>
    </location>
</feature>
<feature type="compositionally biased region" description="Low complexity" evidence="2">
    <location>
        <begin position="802"/>
        <end position="837"/>
    </location>
</feature>
<dbReference type="Pfam" id="PF03399">
    <property type="entry name" value="SAC3_GANP"/>
    <property type="match status" value="1"/>
</dbReference>
<feature type="region of interest" description="Disordered" evidence="2">
    <location>
        <begin position="1040"/>
        <end position="1066"/>
    </location>
</feature>
<feature type="domain" description="SAC3/GANP/THP3 conserved" evidence="3">
    <location>
        <begin position="316"/>
        <end position="633"/>
    </location>
</feature>
<feature type="compositionally biased region" description="Low complexity" evidence="2">
    <location>
        <begin position="1584"/>
        <end position="1595"/>
    </location>
</feature>
<evidence type="ECO:0000256" key="2">
    <source>
        <dbReference type="SAM" id="MobiDB-lite"/>
    </source>
</evidence>
<reference evidence="4" key="1">
    <citation type="journal article" date="2023" name="Mol. Phylogenet. Evol.">
        <title>Genome-scale phylogeny and comparative genomics of the fungal order Sordariales.</title>
        <authorList>
            <person name="Hensen N."/>
            <person name="Bonometti L."/>
            <person name="Westerberg I."/>
            <person name="Brannstrom I.O."/>
            <person name="Guillou S."/>
            <person name="Cros-Aarteil S."/>
            <person name="Calhoun S."/>
            <person name="Haridas S."/>
            <person name="Kuo A."/>
            <person name="Mondo S."/>
            <person name="Pangilinan J."/>
            <person name="Riley R."/>
            <person name="LaButti K."/>
            <person name="Andreopoulos B."/>
            <person name="Lipzen A."/>
            <person name="Chen C."/>
            <person name="Yan M."/>
            <person name="Daum C."/>
            <person name="Ng V."/>
            <person name="Clum A."/>
            <person name="Steindorff A."/>
            <person name="Ohm R.A."/>
            <person name="Martin F."/>
            <person name="Silar P."/>
            <person name="Natvig D.O."/>
            <person name="Lalanne C."/>
            <person name="Gautier V."/>
            <person name="Ament-Velasquez S.L."/>
            <person name="Kruys A."/>
            <person name="Hutchinson M.I."/>
            <person name="Powell A.J."/>
            <person name="Barry K."/>
            <person name="Miller A.N."/>
            <person name="Grigoriev I.V."/>
            <person name="Debuchy R."/>
            <person name="Gladieux P."/>
            <person name="Hiltunen Thoren M."/>
            <person name="Johannesson H."/>
        </authorList>
    </citation>
    <scope>NUCLEOTIDE SEQUENCE</scope>
    <source>
        <strain evidence="4">PSN324</strain>
    </source>
</reference>
<evidence type="ECO:0000256" key="1">
    <source>
        <dbReference type="SAM" id="Coils"/>
    </source>
</evidence>
<feature type="compositionally biased region" description="Polar residues" evidence="2">
    <location>
        <begin position="42"/>
        <end position="83"/>
    </location>
</feature>
<feature type="compositionally biased region" description="Basic and acidic residues" evidence="2">
    <location>
        <begin position="1319"/>
        <end position="1339"/>
    </location>
</feature>
<feature type="coiled-coil region" evidence="1">
    <location>
        <begin position="1177"/>
        <end position="1212"/>
    </location>
</feature>
<feature type="region of interest" description="Disordered" evidence="2">
    <location>
        <begin position="1530"/>
        <end position="1557"/>
    </location>
</feature>
<feature type="region of interest" description="Disordered" evidence="2">
    <location>
        <begin position="782"/>
        <end position="839"/>
    </location>
</feature>
<feature type="region of interest" description="Disordered" evidence="2">
    <location>
        <begin position="745"/>
        <end position="764"/>
    </location>
</feature>
<proteinExistence type="predicted"/>
<feature type="compositionally biased region" description="Polar residues" evidence="2">
    <location>
        <begin position="886"/>
        <end position="895"/>
    </location>
</feature>
<name>A0AAV9HPR8_9PEZI</name>
<gene>
    <name evidence="4" type="ORF">QBC42DRAFT_266948</name>
</gene>
<feature type="compositionally biased region" description="Low complexity" evidence="2">
    <location>
        <begin position="955"/>
        <end position="989"/>
    </location>
</feature>
<dbReference type="GO" id="GO:0070390">
    <property type="term" value="C:transcription export complex 2"/>
    <property type="evidence" value="ECO:0007669"/>
    <property type="project" value="TreeGrafter"/>
</dbReference>
<dbReference type="InterPro" id="IPR005062">
    <property type="entry name" value="SAC3/GANP/THP3_conserved"/>
</dbReference>
<keyword evidence="5" id="KW-1185">Reference proteome</keyword>
<feature type="compositionally biased region" description="Polar residues" evidence="2">
    <location>
        <begin position="926"/>
        <end position="941"/>
    </location>
</feature>
<feature type="region of interest" description="Disordered" evidence="2">
    <location>
        <begin position="1465"/>
        <end position="1510"/>
    </location>
</feature>
<accession>A0AAV9HPR8</accession>